<proteinExistence type="predicted"/>
<protein>
    <submittedName>
        <fullName evidence="1">Uncharacterized protein</fullName>
    </submittedName>
</protein>
<evidence type="ECO:0000313" key="2">
    <source>
        <dbReference type="Proteomes" id="UP000824540"/>
    </source>
</evidence>
<organism evidence="1 2">
    <name type="scientific">Albula glossodonta</name>
    <name type="common">roundjaw bonefish</name>
    <dbReference type="NCBI Taxonomy" id="121402"/>
    <lineage>
        <taxon>Eukaryota</taxon>
        <taxon>Metazoa</taxon>
        <taxon>Chordata</taxon>
        <taxon>Craniata</taxon>
        <taxon>Vertebrata</taxon>
        <taxon>Euteleostomi</taxon>
        <taxon>Actinopterygii</taxon>
        <taxon>Neopterygii</taxon>
        <taxon>Teleostei</taxon>
        <taxon>Albuliformes</taxon>
        <taxon>Albulidae</taxon>
        <taxon>Albula</taxon>
    </lineage>
</organism>
<keyword evidence="2" id="KW-1185">Reference proteome</keyword>
<accession>A0A8T2MY68</accession>
<dbReference type="Proteomes" id="UP000824540">
    <property type="component" value="Unassembled WGS sequence"/>
</dbReference>
<sequence>MERSRGGRNGGSQNQSGHEHAAFRYSVKGNPVYAGFIISIAYLIKETCVAPDSHGVSHRTLYLSLIGGGIRRVCGVVRSHWSIRPERTELGGVFNERWAGLKVMQAVAFICSVRRGGSSEEAQSRCPQEISLCPCQIDIDIHR</sequence>
<reference evidence="1" key="1">
    <citation type="thesis" date="2021" institute="BYU ScholarsArchive" country="Provo, UT, USA">
        <title>Applications of and Algorithms for Genome Assembly and Genomic Analyses with an Emphasis on Marine Teleosts.</title>
        <authorList>
            <person name="Pickett B.D."/>
        </authorList>
    </citation>
    <scope>NUCLEOTIDE SEQUENCE</scope>
    <source>
        <strain evidence="1">HI-2016</strain>
    </source>
</reference>
<dbReference type="EMBL" id="JAFBMS010000526">
    <property type="protein sequence ID" value="KAG9330598.1"/>
    <property type="molecule type" value="Genomic_DNA"/>
</dbReference>
<gene>
    <name evidence="1" type="ORF">JZ751_023718</name>
</gene>
<dbReference type="AlphaFoldDB" id="A0A8T2MY68"/>
<evidence type="ECO:0000313" key="1">
    <source>
        <dbReference type="EMBL" id="KAG9330598.1"/>
    </source>
</evidence>
<name>A0A8T2MY68_9TELE</name>
<comment type="caution">
    <text evidence="1">The sequence shown here is derived from an EMBL/GenBank/DDBJ whole genome shotgun (WGS) entry which is preliminary data.</text>
</comment>